<evidence type="ECO:0000259" key="2">
    <source>
        <dbReference type="PROSITE" id="PS50994"/>
    </source>
</evidence>
<dbReference type="NCBIfam" id="NF033516">
    <property type="entry name" value="transpos_IS3"/>
    <property type="match status" value="1"/>
</dbReference>
<evidence type="ECO:0000313" key="4">
    <source>
        <dbReference type="Proteomes" id="UP000501945"/>
    </source>
</evidence>
<dbReference type="InterPro" id="IPR012337">
    <property type="entry name" value="RNaseH-like_sf"/>
</dbReference>
<evidence type="ECO:0000313" key="3">
    <source>
        <dbReference type="EMBL" id="QIW54377.1"/>
    </source>
</evidence>
<dbReference type="InterPro" id="IPR025948">
    <property type="entry name" value="HTH-like_dom"/>
</dbReference>
<dbReference type="PROSITE" id="PS50994">
    <property type="entry name" value="INTEGRASE"/>
    <property type="match status" value="1"/>
</dbReference>
<dbReference type="AlphaFoldDB" id="A0A6H0UHQ1"/>
<evidence type="ECO:0000256" key="1">
    <source>
        <dbReference type="ARBA" id="ARBA00002286"/>
    </source>
</evidence>
<dbReference type="Pfam" id="PF00665">
    <property type="entry name" value="rve"/>
    <property type="match status" value="1"/>
</dbReference>
<dbReference type="Pfam" id="PF13276">
    <property type="entry name" value="HTH_21"/>
    <property type="match status" value="1"/>
</dbReference>
<dbReference type="SUPFAM" id="SSF53098">
    <property type="entry name" value="Ribonuclease H-like"/>
    <property type="match status" value="1"/>
</dbReference>
<gene>
    <name evidence="3" type="ORF">GU336_09635</name>
</gene>
<dbReference type="InterPro" id="IPR036397">
    <property type="entry name" value="RNaseH_sf"/>
</dbReference>
<feature type="domain" description="Integrase catalytic" evidence="2">
    <location>
        <begin position="116"/>
        <end position="249"/>
    </location>
</feature>
<dbReference type="EMBL" id="CP047616">
    <property type="protein sequence ID" value="QIW54377.1"/>
    <property type="molecule type" value="Genomic_DNA"/>
</dbReference>
<dbReference type="Gene3D" id="3.30.420.10">
    <property type="entry name" value="Ribonuclease H-like superfamily/Ribonuclease H"/>
    <property type="match status" value="1"/>
</dbReference>
<dbReference type="GO" id="GO:0003676">
    <property type="term" value="F:nucleic acid binding"/>
    <property type="evidence" value="ECO:0007669"/>
    <property type="project" value="InterPro"/>
</dbReference>
<dbReference type="Proteomes" id="UP000501945">
    <property type="component" value="Chromosome"/>
</dbReference>
<protein>
    <submittedName>
        <fullName evidence="3">IS3 family transposase</fullName>
    </submittedName>
</protein>
<dbReference type="GO" id="GO:0015074">
    <property type="term" value="P:DNA integration"/>
    <property type="evidence" value="ECO:0007669"/>
    <property type="project" value="InterPro"/>
</dbReference>
<dbReference type="InterPro" id="IPR050900">
    <property type="entry name" value="Transposase_IS3/IS150/IS904"/>
</dbReference>
<comment type="function">
    <text evidence="1">Involved in the transposition of the insertion sequence.</text>
</comment>
<proteinExistence type="predicted"/>
<reference evidence="3 4" key="1">
    <citation type="submission" date="2019-12" db="EMBL/GenBank/DDBJ databases">
        <title>Whole genome sequences of Lactococcus raffinolactis strains isolated from sewage.</title>
        <authorList>
            <person name="Ybazeta G."/>
            <person name="Ross M."/>
            <person name="Brabant-Kirwan D."/>
            <person name="Saleh M."/>
            <person name="Dillon J.A."/>
            <person name="Splinter K."/>
            <person name="Nokhbeh R."/>
        </authorList>
    </citation>
    <scope>NUCLEOTIDE SEQUENCE [LARGE SCALE GENOMIC DNA]</scope>
    <source>
        <strain evidence="3 4">Lr_19_5</strain>
    </source>
</reference>
<sequence>MIEKLKKAHPITLVIETLGMSRSTYYAKLNHEPSQRQLSNEKLSKKIKNEFFKAKQRYGAPKIHAQLLRQGERCSLKRVQKLMRKLGLRSIIMKKWKAKSSEAANDVNLPNLLKQDFSAPRLNQKWTTDITYIHTQKDGWCYLSSILDLCSRKIIAWDVGRNMETDLVIQTLNKVVHRASHGLILQTDQGSQYLSNAYEKRLNELGIRHSYSLKGYPYDNSAIESFHASLKKEEVYQTTYTDFEAAKPL</sequence>
<dbReference type="RefSeq" id="WP_167838968.1">
    <property type="nucleotide sequence ID" value="NZ_CP047616.1"/>
</dbReference>
<dbReference type="PANTHER" id="PTHR46889">
    <property type="entry name" value="TRANSPOSASE INSF FOR INSERTION SEQUENCE IS3B-RELATED"/>
    <property type="match status" value="1"/>
</dbReference>
<accession>A0A6H0UHQ1</accession>
<organism evidence="3 4">
    <name type="scientific">Pseudolactococcus raffinolactis</name>
    <dbReference type="NCBI Taxonomy" id="1366"/>
    <lineage>
        <taxon>Bacteria</taxon>
        <taxon>Bacillati</taxon>
        <taxon>Bacillota</taxon>
        <taxon>Bacilli</taxon>
        <taxon>Lactobacillales</taxon>
        <taxon>Streptococcaceae</taxon>
        <taxon>Pseudolactococcus</taxon>
    </lineage>
</organism>
<dbReference type="PANTHER" id="PTHR46889:SF7">
    <property type="entry name" value="TRANSPOSASE FOR INSERTION SEQUENCE ELEMENT IS904"/>
    <property type="match status" value="1"/>
</dbReference>
<dbReference type="InterPro" id="IPR001584">
    <property type="entry name" value="Integrase_cat-core"/>
</dbReference>
<dbReference type="InterPro" id="IPR048020">
    <property type="entry name" value="Transpos_IS3"/>
</dbReference>
<name>A0A6H0UHQ1_9LACT</name>